<keyword evidence="4" id="KW-1185">Reference proteome</keyword>
<evidence type="ECO:0000313" key="3">
    <source>
        <dbReference type="EMBL" id="MDQ0289330.1"/>
    </source>
</evidence>
<accession>A0AAE4ANF1</accession>
<dbReference type="Proteomes" id="UP001238163">
    <property type="component" value="Unassembled WGS sequence"/>
</dbReference>
<evidence type="ECO:0000313" key="4">
    <source>
        <dbReference type="Proteomes" id="UP001238163"/>
    </source>
</evidence>
<evidence type="ECO:0000259" key="2">
    <source>
        <dbReference type="PROSITE" id="PS50943"/>
    </source>
</evidence>
<dbReference type="InterPro" id="IPR010982">
    <property type="entry name" value="Lambda_DNA-bd_dom_sf"/>
</dbReference>
<gene>
    <name evidence="3" type="ORF">J3R75_001437</name>
</gene>
<dbReference type="PROSITE" id="PS50943">
    <property type="entry name" value="HTH_CROC1"/>
    <property type="match status" value="1"/>
</dbReference>
<dbReference type="SUPFAM" id="SSF47413">
    <property type="entry name" value="lambda repressor-like DNA-binding domains"/>
    <property type="match status" value="1"/>
</dbReference>
<name>A0AAE4ANF1_9BACT</name>
<sequence length="202" mass="21226">MAEASAGSTFPEPANDIVFDGHITPDLARLLRQKRKSLDLSLRELSPLLGISWSTLQKWETGQINTCRPQHGVILTSFVTGKLDAGLPSAKPSAKAPAFTSDQSVLLYVQTQNNRAVIALPARNGTACANAFQSVFNYINDQLQAIHNAAKQPHAVVLPEPGAPITPVITAKSPSPSAPADQSPPPTAAGPNPPPAATDINS</sequence>
<reference evidence="3" key="1">
    <citation type="submission" date="2023-07" db="EMBL/GenBank/DDBJ databases">
        <title>Genomic Encyclopedia of Type Strains, Phase IV (KMG-IV): sequencing the most valuable type-strain genomes for metagenomic binning, comparative biology and taxonomic classification.</title>
        <authorList>
            <person name="Goeker M."/>
        </authorList>
    </citation>
    <scope>NUCLEOTIDE SEQUENCE</scope>
    <source>
        <strain evidence="3">DSM 24202</strain>
    </source>
</reference>
<dbReference type="Gene3D" id="1.10.260.40">
    <property type="entry name" value="lambda repressor-like DNA-binding domains"/>
    <property type="match status" value="1"/>
</dbReference>
<protein>
    <recommendedName>
        <fullName evidence="2">HTH cro/C1-type domain-containing protein</fullName>
    </recommendedName>
</protein>
<feature type="compositionally biased region" description="Pro residues" evidence="1">
    <location>
        <begin position="182"/>
        <end position="196"/>
    </location>
</feature>
<evidence type="ECO:0000256" key="1">
    <source>
        <dbReference type="SAM" id="MobiDB-lite"/>
    </source>
</evidence>
<dbReference type="AlphaFoldDB" id="A0AAE4ANF1"/>
<dbReference type="InterPro" id="IPR001387">
    <property type="entry name" value="Cro/C1-type_HTH"/>
</dbReference>
<dbReference type="RefSeq" id="WP_370882364.1">
    <property type="nucleotide sequence ID" value="NZ_JAUSVL010000001.1"/>
</dbReference>
<organism evidence="3 4">
    <name type="scientific">Oligosphaera ethanolica</name>
    <dbReference type="NCBI Taxonomy" id="760260"/>
    <lineage>
        <taxon>Bacteria</taxon>
        <taxon>Pseudomonadati</taxon>
        <taxon>Lentisphaerota</taxon>
        <taxon>Oligosphaeria</taxon>
        <taxon>Oligosphaerales</taxon>
        <taxon>Oligosphaeraceae</taxon>
        <taxon>Oligosphaera</taxon>
    </lineage>
</organism>
<feature type="domain" description="HTH cro/C1-type" evidence="2">
    <location>
        <begin position="31"/>
        <end position="65"/>
    </location>
</feature>
<dbReference type="CDD" id="cd00093">
    <property type="entry name" value="HTH_XRE"/>
    <property type="match status" value="1"/>
</dbReference>
<dbReference type="EMBL" id="JAUSVL010000001">
    <property type="protein sequence ID" value="MDQ0289330.1"/>
    <property type="molecule type" value="Genomic_DNA"/>
</dbReference>
<comment type="caution">
    <text evidence="3">The sequence shown here is derived from an EMBL/GenBank/DDBJ whole genome shotgun (WGS) entry which is preliminary data.</text>
</comment>
<dbReference type="Pfam" id="PF01381">
    <property type="entry name" value="HTH_3"/>
    <property type="match status" value="1"/>
</dbReference>
<feature type="region of interest" description="Disordered" evidence="1">
    <location>
        <begin position="164"/>
        <end position="202"/>
    </location>
</feature>
<proteinExistence type="predicted"/>
<dbReference type="GO" id="GO:0003677">
    <property type="term" value="F:DNA binding"/>
    <property type="evidence" value="ECO:0007669"/>
    <property type="project" value="InterPro"/>
</dbReference>